<accession>A0A8C6TZG7</accession>
<dbReference type="SUPFAM" id="SSF49842">
    <property type="entry name" value="TNF-like"/>
    <property type="match status" value="1"/>
</dbReference>
<dbReference type="Proteomes" id="UP000694523">
    <property type="component" value="Unplaced"/>
</dbReference>
<evidence type="ECO:0000259" key="8">
    <source>
        <dbReference type="PROSITE" id="PS50871"/>
    </source>
</evidence>
<evidence type="ECO:0000256" key="6">
    <source>
        <dbReference type="ARBA" id="ARBA00023157"/>
    </source>
</evidence>
<dbReference type="InterPro" id="IPR050392">
    <property type="entry name" value="Collagen/C1q_domain"/>
</dbReference>
<keyword evidence="3" id="KW-0272">Extracellular matrix</keyword>
<evidence type="ECO:0000256" key="1">
    <source>
        <dbReference type="ARBA" id="ARBA00004498"/>
    </source>
</evidence>
<dbReference type="SMART" id="SM00110">
    <property type="entry name" value="C1Q"/>
    <property type="match status" value="1"/>
</dbReference>
<dbReference type="InterPro" id="IPR011489">
    <property type="entry name" value="EMI_domain"/>
</dbReference>
<proteinExistence type="predicted"/>
<keyword evidence="4" id="KW-0732">Signal</keyword>
<evidence type="ECO:0000313" key="11">
    <source>
        <dbReference type="Proteomes" id="UP000694523"/>
    </source>
</evidence>
<keyword evidence="6" id="KW-1015">Disulfide bond</keyword>
<evidence type="ECO:0000256" key="3">
    <source>
        <dbReference type="ARBA" id="ARBA00022530"/>
    </source>
</evidence>
<protein>
    <submittedName>
        <fullName evidence="10">Elastin microfibril interfacer 2b</fullName>
    </submittedName>
</protein>
<evidence type="ECO:0000256" key="2">
    <source>
        <dbReference type="ARBA" id="ARBA00022525"/>
    </source>
</evidence>
<evidence type="ECO:0000259" key="9">
    <source>
        <dbReference type="PROSITE" id="PS51041"/>
    </source>
</evidence>
<dbReference type="Pfam" id="PF07546">
    <property type="entry name" value="EMI"/>
    <property type="match status" value="1"/>
</dbReference>
<evidence type="ECO:0000256" key="7">
    <source>
        <dbReference type="SAM" id="Coils"/>
    </source>
</evidence>
<dbReference type="PANTHER" id="PTHR15427:SF5">
    <property type="entry name" value="EMILIN-2"/>
    <property type="match status" value="1"/>
</dbReference>
<sequence length="680" mass="76051">MFSPQCMYYFFLFFFFLQYIILLRSLCARNWCAYVKQKNVSCVVAGETESVLQPEVVPCPPELPNCAQQVTYRTHFRPTYKIGYKVVSELEWRCCPGYHGYDCKEVKDLTLLPAERSPAHPLDPNIPTNIVYCFPFALGPQREAEHPWAGDDRFPSHIRSSSVGHPASQNAQHLEEEVQRLSQMVLDMQVRMTDMTSSLRVDFQEDASKMLLSLLNDLKQPASARGADTQTFPLRDFSVETETLQMGEVMNRINQVTGDLEFNTNTLEDLLERVNRHDGQIRLLEETAENPPVTPPPGQVPDLRPYVDEKIRILREELMEGIDIKMADLKNACDYKMMSVQEHCEGQESHYLSLAELMDSKESDLRNEIQELKSKLEGDGLGPSGSTSLPDSLVARVENMERCLNISEKGLSEQCISLTGHFGKDQSQAFQDLKRTVEVRLASVQDKLGSLLTNTSPVIHSTHGKALDKDVNFTENSIHDLQQRINVTEAKMTALEKIHLDCKKTHSTQLKKNQHLKLTAQIKLKLGRKLLTWTAKMAFSAGLTLTPFLGDIGIIRFNKVLINDGGHYDPYTGIFQAPTKGRYLVSAVLAPQRGEKVEAVLSVSNHSIQKLDSAGFYSGAAVPHEQCNCSSVASLSLVLPLKQGDRVGLVLTAGKLAISASSEILSSFSAVLLYASPEMR</sequence>
<dbReference type="InterPro" id="IPR008983">
    <property type="entry name" value="Tumour_necrosis_fac-like_dom"/>
</dbReference>
<dbReference type="PROSITE" id="PS51041">
    <property type="entry name" value="EMI"/>
    <property type="match status" value="1"/>
</dbReference>
<evidence type="ECO:0000313" key="10">
    <source>
        <dbReference type="Ensembl" id="ENSNMLP00000027525.1"/>
    </source>
</evidence>
<keyword evidence="5 7" id="KW-0175">Coiled coil</keyword>
<dbReference type="Gene3D" id="2.60.120.40">
    <property type="match status" value="1"/>
</dbReference>
<feature type="domain" description="C1q" evidence="8">
    <location>
        <begin position="532"/>
        <end position="679"/>
    </location>
</feature>
<reference evidence="10" key="1">
    <citation type="submission" date="2025-08" db="UniProtKB">
        <authorList>
            <consortium name="Ensembl"/>
        </authorList>
    </citation>
    <scope>IDENTIFICATION</scope>
</reference>
<evidence type="ECO:0000256" key="4">
    <source>
        <dbReference type="ARBA" id="ARBA00022729"/>
    </source>
</evidence>
<dbReference type="Ensembl" id="ENSNMLT00000030748.1">
    <property type="protein sequence ID" value="ENSNMLP00000027525.1"/>
    <property type="gene ID" value="ENSNMLG00000017543.1"/>
</dbReference>
<comment type="subcellular location">
    <subcellularLocation>
        <location evidence="1">Secreted</location>
        <location evidence="1">Extracellular space</location>
        <location evidence="1">Extracellular matrix</location>
    </subcellularLocation>
</comment>
<feature type="domain" description="EMI" evidence="9">
    <location>
        <begin position="28"/>
        <end position="105"/>
    </location>
</feature>
<name>A0A8C6TZG7_9GOBI</name>
<dbReference type="InterPro" id="IPR001073">
    <property type="entry name" value="C1q_dom"/>
</dbReference>
<keyword evidence="2" id="KW-0964">Secreted</keyword>
<organism evidence="10 11">
    <name type="scientific">Neogobius melanostomus</name>
    <name type="common">round goby</name>
    <dbReference type="NCBI Taxonomy" id="47308"/>
    <lineage>
        <taxon>Eukaryota</taxon>
        <taxon>Metazoa</taxon>
        <taxon>Chordata</taxon>
        <taxon>Craniata</taxon>
        <taxon>Vertebrata</taxon>
        <taxon>Euteleostomi</taxon>
        <taxon>Actinopterygii</taxon>
        <taxon>Neopterygii</taxon>
        <taxon>Teleostei</taxon>
        <taxon>Neoteleostei</taxon>
        <taxon>Acanthomorphata</taxon>
        <taxon>Gobiaria</taxon>
        <taxon>Gobiiformes</taxon>
        <taxon>Gobioidei</taxon>
        <taxon>Gobiidae</taxon>
        <taxon>Benthophilinae</taxon>
        <taxon>Neogobiini</taxon>
        <taxon>Neogobius</taxon>
    </lineage>
</organism>
<feature type="coiled-coil region" evidence="7">
    <location>
        <begin position="471"/>
        <end position="498"/>
    </location>
</feature>
<reference evidence="10" key="2">
    <citation type="submission" date="2025-09" db="UniProtKB">
        <authorList>
            <consortium name="Ensembl"/>
        </authorList>
    </citation>
    <scope>IDENTIFICATION</scope>
</reference>
<dbReference type="PROSITE" id="PS50871">
    <property type="entry name" value="C1Q"/>
    <property type="match status" value="1"/>
</dbReference>
<dbReference type="Pfam" id="PF00386">
    <property type="entry name" value="C1q"/>
    <property type="match status" value="1"/>
</dbReference>
<dbReference type="PANTHER" id="PTHR15427">
    <property type="entry name" value="EMILIN ELASTIN MICROFIBRIL INTERFACE-LOCATED PROTEIN ELASTIN MICROFIBRIL INTERFACER"/>
    <property type="match status" value="1"/>
</dbReference>
<evidence type="ECO:0000256" key="5">
    <source>
        <dbReference type="ARBA" id="ARBA00023054"/>
    </source>
</evidence>
<dbReference type="AlphaFoldDB" id="A0A8C6TZG7"/>
<keyword evidence="11" id="KW-1185">Reference proteome</keyword>